<dbReference type="SMART" id="SM00338">
    <property type="entry name" value="BRLZ"/>
    <property type="match status" value="1"/>
</dbReference>
<evidence type="ECO:0000313" key="4">
    <source>
        <dbReference type="EMBL" id="KAG7394317.1"/>
    </source>
</evidence>
<dbReference type="InterPro" id="IPR004827">
    <property type="entry name" value="bZIP"/>
</dbReference>
<evidence type="ECO:0000256" key="1">
    <source>
        <dbReference type="SAM" id="Coils"/>
    </source>
</evidence>
<name>A0A8T1WK80_9STRA</name>
<dbReference type="Proteomes" id="UP000693981">
    <property type="component" value="Unassembled WGS sequence"/>
</dbReference>
<evidence type="ECO:0000313" key="5">
    <source>
        <dbReference type="Proteomes" id="UP000693981"/>
    </source>
</evidence>
<feature type="coiled-coil region" evidence="1">
    <location>
        <begin position="63"/>
        <end position="90"/>
    </location>
</feature>
<dbReference type="EMBL" id="JAGDFL010000280">
    <property type="protein sequence ID" value="KAG7394317.1"/>
    <property type="molecule type" value="Genomic_DNA"/>
</dbReference>
<evidence type="ECO:0000259" key="3">
    <source>
        <dbReference type="SMART" id="SM00338"/>
    </source>
</evidence>
<gene>
    <name evidence="4" type="ORF">PHYBOEH_005362</name>
</gene>
<organism evidence="4 5">
    <name type="scientific">Phytophthora boehmeriae</name>
    <dbReference type="NCBI Taxonomy" id="109152"/>
    <lineage>
        <taxon>Eukaryota</taxon>
        <taxon>Sar</taxon>
        <taxon>Stramenopiles</taxon>
        <taxon>Oomycota</taxon>
        <taxon>Peronosporomycetes</taxon>
        <taxon>Peronosporales</taxon>
        <taxon>Peronosporaceae</taxon>
        <taxon>Phytophthora</taxon>
    </lineage>
</organism>
<dbReference type="GO" id="GO:0003700">
    <property type="term" value="F:DNA-binding transcription factor activity"/>
    <property type="evidence" value="ECO:0007669"/>
    <property type="project" value="InterPro"/>
</dbReference>
<protein>
    <recommendedName>
        <fullName evidence="3">BZIP domain-containing protein</fullName>
    </recommendedName>
</protein>
<dbReference type="CDD" id="cd14686">
    <property type="entry name" value="bZIP"/>
    <property type="match status" value="1"/>
</dbReference>
<dbReference type="AlphaFoldDB" id="A0A8T1WK80"/>
<accession>A0A8T1WK80</accession>
<keyword evidence="5" id="KW-1185">Reference proteome</keyword>
<feature type="compositionally biased region" description="Basic residues" evidence="2">
    <location>
        <begin position="51"/>
        <end position="61"/>
    </location>
</feature>
<feature type="region of interest" description="Disordered" evidence="2">
    <location>
        <begin position="25"/>
        <end position="61"/>
    </location>
</feature>
<dbReference type="OrthoDB" id="98485at2759"/>
<feature type="domain" description="BZIP" evidence="3">
    <location>
        <begin position="43"/>
        <end position="107"/>
    </location>
</feature>
<reference evidence="4" key="1">
    <citation type="submission" date="2021-02" db="EMBL/GenBank/DDBJ databases">
        <authorList>
            <person name="Palmer J.M."/>
        </authorList>
    </citation>
    <scope>NUCLEOTIDE SEQUENCE</scope>
    <source>
        <strain evidence="4">SCRP23</strain>
    </source>
</reference>
<evidence type="ECO:0000256" key="2">
    <source>
        <dbReference type="SAM" id="MobiDB-lite"/>
    </source>
</evidence>
<sequence length="306" mass="34145">MQSSMHPSFHQNLPSLSFTASAAENDPDMSIGLHKRKATKARTEEDEVERRRQRNRMHQARYKMKQRQLVVDLADDIQKLREEIQQLQVQRHTISYGVPASKTVWSVAAEYFRLFRNGSQLPETAVGATSSRAVCAVDFQVQRNFLRATMSSDVVGETGCGVEALLETWKMITLLHEDINVQLLRLDQGAAGSLVATTKVTFSINENTMRLAFPHLVSVDEAGNWSPLAAKLLGQQLVVRGAVRLIWDEVSGRMISVQNEADMLTPMLQLLGSLEDVSCVFDNALVTPACKFAMGESLKELSRSIK</sequence>
<keyword evidence="1" id="KW-0175">Coiled coil</keyword>
<proteinExistence type="predicted"/>
<comment type="caution">
    <text evidence="4">The sequence shown here is derived from an EMBL/GenBank/DDBJ whole genome shotgun (WGS) entry which is preliminary data.</text>
</comment>